<dbReference type="InterPro" id="IPR029063">
    <property type="entry name" value="SAM-dependent_MTases_sf"/>
</dbReference>
<evidence type="ECO:0000256" key="4">
    <source>
        <dbReference type="ARBA" id="ARBA00022691"/>
    </source>
</evidence>
<evidence type="ECO:0000256" key="3">
    <source>
        <dbReference type="ARBA" id="ARBA00022679"/>
    </source>
</evidence>
<keyword evidence="5" id="KW-0680">Restriction system</keyword>
<dbReference type="PROSITE" id="PS00092">
    <property type="entry name" value="N6_MTASE"/>
    <property type="match status" value="1"/>
</dbReference>
<keyword evidence="2" id="KW-0489">Methyltransferase</keyword>
<feature type="domain" description="N6 adenine-specific DNA methyltransferase N-terminal" evidence="8">
    <location>
        <begin position="7"/>
        <end position="147"/>
    </location>
</feature>
<dbReference type="GO" id="GO:0032259">
    <property type="term" value="P:methylation"/>
    <property type="evidence" value="ECO:0007669"/>
    <property type="project" value="UniProtKB-KW"/>
</dbReference>
<evidence type="ECO:0000259" key="8">
    <source>
        <dbReference type="Pfam" id="PF12161"/>
    </source>
</evidence>
<dbReference type="InterPro" id="IPR003356">
    <property type="entry name" value="DNA_methylase_A-5"/>
</dbReference>
<evidence type="ECO:0000256" key="6">
    <source>
        <dbReference type="ARBA" id="ARBA00047942"/>
    </source>
</evidence>
<proteinExistence type="predicted"/>
<dbReference type="Pfam" id="PF02384">
    <property type="entry name" value="N6_Mtase"/>
    <property type="match status" value="1"/>
</dbReference>
<dbReference type="Pfam" id="PF12161">
    <property type="entry name" value="HsdM_N"/>
    <property type="match status" value="1"/>
</dbReference>
<gene>
    <name evidence="9" type="ORF">LCGC14_0528110</name>
</gene>
<dbReference type="EMBL" id="LAZR01000681">
    <property type="protein sequence ID" value="KKN60824.1"/>
    <property type="molecule type" value="Genomic_DNA"/>
</dbReference>
<feature type="domain" description="DNA methylase adenine-specific" evidence="7">
    <location>
        <begin position="164"/>
        <end position="492"/>
    </location>
</feature>
<accession>A0A0F9S186</accession>
<evidence type="ECO:0000256" key="1">
    <source>
        <dbReference type="ARBA" id="ARBA00011900"/>
    </source>
</evidence>
<evidence type="ECO:0000256" key="2">
    <source>
        <dbReference type="ARBA" id="ARBA00022603"/>
    </source>
</evidence>
<protein>
    <recommendedName>
        <fullName evidence="1">site-specific DNA-methyltransferase (adenine-specific)</fullName>
        <ecNumber evidence="1">2.1.1.72</ecNumber>
    </recommendedName>
</protein>
<dbReference type="InterPro" id="IPR022749">
    <property type="entry name" value="D12N6_MeTrfase_N"/>
</dbReference>
<dbReference type="GO" id="GO:0009007">
    <property type="term" value="F:site-specific DNA-methyltransferase (adenine-specific) activity"/>
    <property type="evidence" value="ECO:0007669"/>
    <property type="project" value="UniProtKB-EC"/>
</dbReference>
<evidence type="ECO:0000259" key="7">
    <source>
        <dbReference type="Pfam" id="PF02384"/>
    </source>
</evidence>
<keyword evidence="4" id="KW-0949">S-adenosyl-L-methionine</keyword>
<sequence length="533" mass="59517">MTNEEFKSTLWNSANILRGSVAAAEYKYPVLALVFLKYVSDIFKAQGKVIENRLAEPDSPMYVVDPELRQEMATELASDRDAYTQDNVFWVPKGARYEDLLAHIAADDLAQRLDKAMKAIEDENPELAGVLYRDFGRLELEAGKLGELMKELAKLKFDPAKHGSRDIFGEVYEYFLGEFARSEGAKAGEFYTPKSVVNLLVEILAPFKGKIYDPACGSGGMFVQSVKFMHAHERQLGKDGDLPIYGQELMATTRKLCKMNLAVHGLRGDLGNAYGSTFTNDQHPNLRADYILANPPFNISKWGGDSLSDDPRWLWGIPPKNNANYAWLQHMASRLSQRGRAGIVLANGSMTTQTSGEGEIRKNLITGDLVECMVALPGQLFSNTQIPACLWFLSKDKGAGVNGTIDRKGQMLFIDCRKKGDEQLSRTQIAFTDDELHAIALTYHRWRGSVFSDGQVYADEPGFCMSASRADIEKHHYALTPGRYVGAADMDDDDEAFEDKMAELTARLAERMARGRELEDEIRQQLVGIGYEI</sequence>
<dbReference type="InterPro" id="IPR052916">
    <property type="entry name" value="Type-I_RE_MTase_Subunit"/>
</dbReference>
<name>A0A0F9S186_9ZZZZ</name>
<dbReference type="InterPro" id="IPR002052">
    <property type="entry name" value="DNA_methylase_N6_adenine_CS"/>
</dbReference>
<dbReference type="InterPro" id="IPR038333">
    <property type="entry name" value="T1MK-like_N_sf"/>
</dbReference>
<reference evidence="9" key="1">
    <citation type="journal article" date="2015" name="Nature">
        <title>Complex archaea that bridge the gap between prokaryotes and eukaryotes.</title>
        <authorList>
            <person name="Spang A."/>
            <person name="Saw J.H."/>
            <person name="Jorgensen S.L."/>
            <person name="Zaremba-Niedzwiedzka K."/>
            <person name="Martijn J."/>
            <person name="Lind A.E."/>
            <person name="van Eijk R."/>
            <person name="Schleper C."/>
            <person name="Guy L."/>
            <person name="Ettema T.J."/>
        </authorList>
    </citation>
    <scope>NUCLEOTIDE SEQUENCE</scope>
</reference>
<dbReference type="Gene3D" id="3.40.50.150">
    <property type="entry name" value="Vaccinia Virus protein VP39"/>
    <property type="match status" value="1"/>
</dbReference>
<dbReference type="PRINTS" id="PR00507">
    <property type="entry name" value="N12N6MTFRASE"/>
</dbReference>
<dbReference type="GO" id="GO:0008170">
    <property type="term" value="F:N-methyltransferase activity"/>
    <property type="evidence" value="ECO:0007669"/>
    <property type="project" value="InterPro"/>
</dbReference>
<evidence type="ECO:0000313" key="9">
    <source>
        <dbReference type="EMBL" id="KKN60824.1"/>
    </source>
</evidence>
<dbReference type="EC" id="2.1.1.72" evidence="1"/>
<dbReference type="GO" id="GO:0003677">
    <property type="term" value="F:DNA binding"/>
    <property type="evidence" value="ECO:0007669"/>
    <property type="project" value="InterPro"/>
</dbReference>
<dbReference type="PANTHER" id="PTHR42998:SF1">
    <property type="entry name" value="TYPE I RESTRICTION ENZYME HINDI METHYLASE SUBUNIT"/>
    <property type="match status" value="1"/>
</dbReference>
<dbReference type="SUPFAM" id="SSF53335">
    <property type="entry name" value="S-adenosyl-L-methionine-dependent methyltransferases"/>
    <property type="match status" value="1"/>
</dbReference>
<dbReference type="GO" id="GO:0009307">
    <property type="term" value="P:DNA restriction-modification system"/>
    <property type="evidence" value="ECO:0007669"/>
    <property type="project" value="UniProtKB-KW"/>
</dbReference>
<comment type="caution">
    <text evidence="9">The sequence shown here is derived from an EMBL/GenBank/DDBJ whole genome shotgun (WGS) entry which is preliminary data.</text>
</comment>
<keyword evidence="3" id="KW-0808">Transferase</keyword>
<organism evidence="9">
    <name type="scientific">marine sediment metagenome</name>
    <dbReference type="NCBI Taxonomy" id="412755"/>
    <lineage>
        <taxon>unclassified sequences</taxon>
        <taxon>metagenomes</taxon>
        <taxon>ecological metagenomes</taxon>
    </lineage>
</organism>
<evidence type="ECO:0000256" key="5">
    <source>
        <dbReference type="ARBA" id="ARBA00022747"/>
    </source>
</evidence>
<dbReference type="PANTHER" id="PTHR42998">
    <property type="entry name" value="TYPE I RESTRICTION ENZYME HINDVIIP M PROTEIN-RELATED"/>
    <property type="match status" value="1"/>
</dbReference>
<comment type="catalytic activity">
    <reaction evidence="6">
        <text>a 2'-deoxyadenosine in DNA + S-adenosyl-L-methionine = an N(6)-methyl-2'-deoxyadenosine in DNA + S-adenosyl-L-homocysteine + H(+)</text>
        <dbReference type="Rhea" id="RHEA:15197"/>
        <dbReference type="Rhea" id="RHEA-COMP:12418"/>
        <dbReference type="Rhea" id="RHEA-COMP:12419"/>
        <dbReference type="ChEBI" id="CHEBI:15378"/>
        <dbReference type="ChEBI" id="CHEBI:57856"/>
        <dbReference type="ChEBI" id="CHEBI:59789"/>
        <dbReference type="ChEBI" id="CHEBI:90615"/>
        <dbReference type="ChEBI" id="CHEBI:90616"/>
        <dbReference type="EC" id="2.1.1.72"/>
    </reaction>
</comment>
<dbReference type="AlphaFoldDB" id="A0A0F9S186"/>
<dbReference type="Gene3D" id="1.20.1260.30">
    <property type="match status" value="1"/>
</dbReference>